<organism evidence="2 3">
    <name type="scientific">Acinetobacter chengduensis</name>
    <dbReference type="NCBI Taxonomy" id="2420890"/>
    <lineage>
        <taxon>Bacteria</taxon>
        <taxon>Pseudomonadati</taxon>
        <taxon>Pseudomonadota</taxon>
        <taxon>Gammaproteobacteria</taxon>
        <taxon>Moraxellales</taxon>
        <taxon>Moraxellaceae</taxon>
        <taxon>Acinetobacter</taxon>
    </lineage>
</organism>
<gene>
    <name evidence="2" type="ORF">D9K81_16315</name>
</gene>
<dbReference type="Proteomes" id="UP000280271">
    <property type="component" value="Unassembled WGS sequence"/>
</dbReference>
<dbReference type="InterPro" id="IPR018964">
    <property type="entry name" value="Phage_phiJL001_Gp84_C"/>
</dbReference>
<dbReference type="Pfam" id="PF09931">
    <property type="entry name" value="Phage_phiJL001_Gp84_N"/>
    <property type="match status" value="1"/>
</dbReference>
<keyword evidence="3" id="KW-1185">Reference proteome</keyword>
<reference evidence="2 3" key="1">
    <citation type="submission" date="2018-09" db="EMBL/GenBank/DDBJ databases">
        <title>The draft genome of Acinetobacter sp. strains.</title>
        <authorList>
            <person name="Qin J."/>
            <person name="Feng Y."/>
            <person name="Zong Z."/>
        </authorList>
    </citation>
    <scope>NUCLEOTIDE SEQUENCE [LARGE SCALE GENOMIC DNA]</scope>
    <source>
        <strain evidence="2 3">WCHAc060005</strain>
    </source>
</reference>
<proteinExistence type="predicted"/>
<evidence type="ECO:0000259" key="1">
    <source>
        <dbReference type="Pfam" id="PF09356"/>
    </source>
</evidence>
<feature type="domain" description="Bacteriophage phiJL001 Gp84 C-terminal" evidence="1">
    <location>
        <begin position="264"/>
        <end position="313"/>
    </location>
</feature>
<dbReference type="Pfam" id="PF09356">
    <property type="entry name" value="Phage_BR0599"/>
    <property type="match status" value="1"/>
</dbReference>
<protein>
    <submittedName>
        <fullName evidence="2">DUF2163 domain-containing protein</fullName>
    </submittedName>
</protein>
<dbReference type="EMBL" id="RCHC01000025">
    <property type="protein sequence ID" value="RLL18014.1"/>
    <property type="molecule type" value="Genomic_DNA"/>
</dbReference>
<name>A0ABX9TRT1_9GAMM</name>
<accession>A0ABX9TRT1</accession>
<sequence length="321" mass="35976">MGVRTFFRNMFDSATRRELYEFTRGTEKFYYTSGDAEVELNDVVYEQITISRSEIKNSSDLEKDPLEITFARDSKFAQDCLRSALEENVYVKVIKLQHGQQSIFWQGRVVSVKPSGASIILKCETNYTKLGRAGARLKFQRTCCHDLYGNGCRLNKSDWGVQTTIKSVNANAIELRDLSFDDNYFRLGMLQSAFGVSVGIESSAGNTVNIIRRLDSLADQITSDADLLAYQTAEAELEQAIAVRDGLDADDPDYEQDFADAQALVELKQEAFNIASESVFFVAAYPGCMKSLTACSRFNNTENHLGFAYMPEDNPSTTRNA</sequence>
<evidence type="ECO:0000313" key="2">
    <source>
        <dbReference type="EMBL" id="RLL18014.1"/>
    </source>
</evidence>
<comment type="caution">
    <text evidence="2">The sequence shown here is derived from an EMBL/GenBank/DDBJ whole genome shotgun (WGS) entry which is preliminary data.</text>
</comment>
<evidence type="ECO:0000313" key="3">
    <source>
        <dbReference type="Proteomes" id="UP000280271"/>
    </source>
</evidence>
<dbReference type="RefSeq" id="WP_121523707.1">
    <property type="nucleotide sequence ID" value="NZ_RCHC01000025.1"/>
</dbReference>